<keyword evidence="10 15" id="KW-0472">Membrane</keyword>
<feature type="domain" description="ATP synthase epsilon subunit C-terminal" evidence="17">
    <location>
        <begin position="89"/>
        <end position="133"/>
    </location>
</feature>
<gene>
    <name evidence="15" type="primary">atpC</name>
    <name evidence="19" type="ORF">DBZ36_00895</name>
</gene>
<evidence type="ECO:0000259" key="18">
    <source>
        <dbReference type="Pfam" id="PF02823"/>
    </source>
</evidence>
<dbReference type="PANTHER" id="PTHR13822:SF10">
    <property type="entry name" value="ATP SYNTHASE EPSILON CHAIN, CHLOROPLASTIC"/>
    <property type="match status" value="1"/>
</dbReference>
<dbReference type="CDD" id="cd12152">
    <property type="entry name" value="F1-ATPase_delta"/>
    <property type="match status" value="1"/>
</dbReference>
<evidence type="ECO:0000256" key="14">
    <source>
        <dbReference type="ARBA" id="ARBA00031795"/>
    </source>
</evidence>
<dbReference type="GO" id="GO:0005524">
    <property type="term" value="F:ATP binding"/>
    <property type="evidence" value="ECO:0007669"/>
    <property type="project" value="UniProtKB-UniRule"/>
</dbReference>
<keyword evidence="6 15" id="KW-0813">Transport</keyword>
<keyword evidence="8 15" id="KW-0375">Hydrogen ion transport</keyword>
<comment type="subunit">
    <text evidence="4 15 16">F-type ATPases have 2 components, CF(1) - the catalytic core - and CF(0) - the membrane proton channel. CF(1) has five subunits: alpha(3), beta(3), gamma(1), delta(1), epsilon(1). CF(0) has three main subunits: a, b and c.</text>
</comment>
<proteinExistence type="inferred from homology"/>
<evidence type="ECO:0000256" key="9">
    <source>
        <dbReference type="ARBA" id="ARBA00023065"/>
    </source>
</evidence>
<dbReference type="PANTHER" id="PTHR13822">
    <property type="entry name" value="ATP SYNTHASE DELTA/EPSILON CHAIN"/>
    <property type="match status" value="1"/>
</dbReference>
<evidence type="ECO:0000256" key="6">
    <source>
        <dbReference type="ARBA" id="ARBA00022448"/>
    </source>
</evidence>
<dbReference type="RefSeq" id="WP_120353037.1">
    <property type="nucleotide sequence ID" value="NZ_RAQO01000001.1"/>
</dbReference>
<evidence type="ECO:0000256" key="10">
    <source>
        <dbReference type="ARBA" id="ARBA00023136"/>
    </source>
</evidence>
<dbReference type="SUPFAM" id="SSF51344">
    <property type="entry name" value="Epsilon subunit of F1F0-ATP synthase N-terminal domain"/>
    <property type="match status" value="1"/>
</dbReference>
<dbReference type="Pfam" id="PF00401">
    <property type="entry name" value="ATP-synt_DE"/>
    <property type="match status" value="1"/>
</dbReference>
<name>A0A420ENR1_9ALTE</name>
<evidence type="ECO:0000256" key="1">
    <source>
        <dbReference type="ARBA" id="ARBA00003543"/>
    </source>
</evidence>
<dbReference type="Gene3D" id="2.60.15.10">
    <property type="entry name" value="F0F1 ATP synthase delta/epsilon subunit, N-terminal"/>
    <property type="match status" value="1"/>
</dbReference>
<evidence type="ECO:0000313" key="19">
    <source>
        <dbReference type="EMBL" id="RKF22234.1"/>
    </source>
</evidence>
<keyword evidence="11 15" id="KW-0139">CF(1)</keyword>
<keyword evidence="12 15" id="KW-0066">ATP synthesis</keyword>
<evidence type="ECO:0000256" key="15">
    <source>
        <dbReference type="HAMAP-Rule" id="MF_00530"/>
    </source>
</evidence>
<accession>A0A420ENR1</accession>
<evidence type="ECO:0000259" key="17">
    <source>
        <dbReference type="Pfam" id="PF00401"/>
    </source>
</evidence>
<evidence type="ECO:0000256" key="5">
    <source>
        <dbReference type="ARBA" id="ARBA00014480"/>
    </source>
</evidence>
<feature type="domain" description="ATP synthase F1 complex delta/epsilon subunit N-terminal" evidence="18">
    <location>
        <begin position="6"/>
        <end position="85"/>
    </location>
</feature>
<dbReference type="InterPro" id="IPR036794">
    <property type="entry name" value="ATP_F1_dsu/esu_C_sf"/>
</dbReference>
<comment type="caution">
    <text evidence="19">The sequence shown here is derived from an EMBL/GenBank/DDBJ whole genome shotgun (WGS) entry which is preliminary data.</text>
</comment>
<dbReference type="GO" id="GO:0046933">
    <property type="term" value="F:proton-transporting ATP synthase activity, rotational mechanism"/>
    <property type="evidence" value="ECO:0007669"/>
    <property type="project" value="UniProtKB-UniRule"/>
</dbReference>
<dbReference type="AlphaFoldDB" id="A0A420ENR1"/>
<keyword evidence="9 15" id="KW-0406">Ion transport</keyword>
<dbReference type="InterPro" id="IPR001469">
    <property type="entry name" value="ATP_synth_F1_dsu/esu"/>
</dbReference>
<dbReference type="EMBL" id="RAQO01000001">
    <property type="protein sequence ID" value="RKF22234.1"/>
    <property type="molecule type" value="Genomic_DNA"/>
</dbReference>
<sequence length="141" mass="15144">MAAITVHLDVVSAEEKIFSGKVEHLRVTGEEGELGVMYGHAPLLTPIKPGMVRLVKQHGKEEVIYLSGGFLEVQPNNVTVLADTAIRGDDLDKAKAEEARAAALDAITNPSSDIDFTRAQVELSKAMAQLQVIALLGKAQR</sequence>
<dbReference type="HAMAP" id="MF_00530">
    <property type="entry name" value="ATP_synth_epsil_bac"/>
    <property type="match status" value="1"/>
</dbReference>
<dbReference type="FunFam" id="2.60.15.10:FF:000001">
    <property type="entry name" value="ATP synthase epsilon chain"/>
    <property type="match status" value="1"/>
</dbReference>
<dbReference type="Pfam" id="PF02823">
    <property type="entry name" value="ATP-synt_DE_N"/>
    <property type="match status" value="1"/>
</dbReference>
<dbReference type="GO" id="GO:0005886">
    <property type="term" value="C:plasma membrane"/>
    <property type="evidence" value="ECO:0007669"/>
    <property type="project" value="UniProtKB-SubCell"/>
</dbReference>
<evidence type="ECO:0000313" key="20">
    <source>
        <dbReference type="Proteomes" id="UP000286482"/>
    </source>
</evidence>
<evidence type="ECO:0000256" key="16">
    <source>
        <dbReference type="RuleBase" id="RU003656"/>
    </source>
</evidence>
<evidence type="ECO:0000256" key="2">
    <source>
        <dbReference type="ARBA" id="ARBA00004202"/>
    </source>
</evidence>
<organism evidence="19 20">
    <name type="scientific">Alginatibacterium sediminis</name>
    <dbReference type="NCBI Taxonomy" id="2164068"/>
    <lineage>
        <taxon>Bacteria</taxon>
        <taxon>Pseudomonadati</taxon>
        <taxon>Pseudomonadota</taxon>
        <taxon>Gammaproteobacteria</taxon>
        <taxon>Alteromonadales</taxon>
        <taxon>Alteromonadaceae</taxon>
        <taxon>Alginatibacterium</taxon>
    </lineage>
</organism>
<keyword evidence="7 15" id="KW-1003">Cell membrane</keyword>
<evidence type="ECO:0000256" key="11">
    <source>
        <dbReference type="ARBA" id="ARBA00023196"/>
    </source>
</evidence>
<dbReference type="InterPro" id="IPR036771">
    <property type="entry name" value="ATPsynth_dsu/esu_N"/>
</dbReference>
<evidence type="ECO:0000256" key="12">
    <source>
        <dbReference type="ARBA" id="ARBA00023310"/>
    </source>
</evidence>
<evidence type="ECO:0000256" key="7">
    <source>
        <dbReference type="ARBA" id="ARBA00022475"/>
    </source>
</evidence>
<evidence type="ECO:0000256" key="4">
    <source>
        <dbReference type="ARBA" id="ARBA00011648"/>
    </source>
</evidence>
<dbReference type="NCBIfam" id="NF001847">
    <property type="entry name" value="PRK00571.1-4"/>
    <property type="match status" value="1"/>
</dbReference>
<comment type="similarity">
    <text evidence="3 15 16">Belongs to the ATPase epsilon chain family.</text>
</comment>
<keyword evidence="20" id="KW-1185">Reference proteome</keyword>
<dbReference type="Gene3D" id="1.20.5.440">
    <property type="entry name" value="ATP synthase delta/epsilon subunit, C-terminal domain"/>
    <property type="match status" value="1"/>
</dbReference>
<comment type="function">
    <text evidence="1 15">Produces ATP from ADP in the presence of a proton gradient across the membrane.</text>
</comment>
<dbReference type="Proteomes" id="UP000286482">
    <property type="component" value="Unassembled WGS sequence"/>
</dbReference>
<dbReference type="SUPFAM" id="SSF46604">
    <property type="entry name" value="Epsilon subunit of F1F0-ATP synthase C-terminal domain"/>
    <property type="match status" value="1"/>
</dbReference>
<evidence type="ECO:0000256" key="13">
    <source>
        <dbReference type="ARBA" id="ARBA00030215"/>
    </source>
</evidence>
<dbReference type="OrthoDB" id="9791445at2"/>
<protein>
    <recommendedName>
        <fullName evidence="5 15">ATP synthase epsilon chain</fullName>
    </recommendedName>
    <alternativeName>
        <fullName evidence="14 15">ATP synthase F1 sector epsilon subunit</fullName>
    </alternativeName>
    <alternativeName>
        <fullName evidence="13 15">F-ATPase epsilon subunit</fullName>
    </alternativeName>
</protein>
<evidence type="ECO:0000256" key="3">
    <source>
        <dbReference type="ARBA" id="ARBA00005712"/>
    </source>
</evidence>
<reference evidence="19 20" key="1">
    <citation type="submission" date="2018-09" db="EMBL/GenBank/DDBJ databases">
        <authorList>
            <person name="Wang Z."/>
        </authorList>
    </citation>
    <scope>NUCLEOTIDE SEQUENCE [LARGE SCALE GENOMIC DNA]</scope>
    <source>
        <strain evidence="19 20">ALS 81</strain>
    </source>
</reference>
<dbReference type="NCBIfam" id="TIGR01216">
    <property type="entry name" value="ATP_synt_epsi"/>
    <property type="match status" value="1"/>
</dbReference>
<dbReference type="GO" id="GO:0045259">
    <property type="term" value="C:proton-transporting ATP synthase complex"/>
    <property type="evidence" value="ECO:0007669"/>
    <property type="project" value="UniProtKB-KW"/>
</dbReference>
<dbReference type="InterPro" id="IPR020547">
    <property type="entry name" value="ATP_synth_F1_esu_C"/>
</dbReference>
<dbReference type="InterPro" id="IPR020546">
    <property type="entry name" value="ATP_synth_F1_dsu/esu_N"/>
</dbReference>
<evidence type="ECO:0000256" key="8">
    <source>
        <dbReference type="ARBA" id="ARBA00022781"/>
    </source>
</evidence>
<comment type="subcellular location">
    <subcellularLocation>
        <location evidence="2 15">Cell membrane</location>
        <topology evidence="2 15">Peripheral membrane protein</topology>
    </subcellularLocation>
</comment>